<evidence type="ECO:0000313" key="2">
    <source>
        <dbReference type="EMBL" id="ORY59588.1"/>
    </source>
</evidence>
<dbReference type="EMBL" id="MCFJ01000013">
    <property type="protein sequence ID" value="ORY59588.1"/>
    <property type="molecule type" value="Genomic_DNA"/>
</dbReference>
<gene>
    <name evidence="2" type="ORF">BCR38DRAFT_444976</name>
</gene>
<comment type="caution">
    <text evidence="2">The sequence shown here is derived from an EMBL/GenBank/DDBJ whole genome shotgun (WGS) entry which is preliminary data.</text>
</comment>
<organism evidence="2 3">
    <name type="scientific">Pseudomassariella vexata</name>
    <dbReference type="NCBI Taxonomy" id="1141098"/>
    <lineage>
        <taxon>Eukaryota</taxon>
        <taxon>Fungi</taxon>
        <taxon>Dikarya</taxon>
        <taxon>Ascomycota</taxon>
        <taxon>Pezizomycotina</taxon>
        <taxon>Sordariomycetes</taxon>
        <taxon>Xylariomycetidae</taxon>
        <taxon>Amphisphaeriales</taxon>
        <taxon>Pseudomassariaceae</taxon>
        <taxon>Pseudomassariella</taxon>
    </lineage>
</organism>
<protein>
    <submittedName>
        <fullName evidence="2">Uncharacterized protein</fullName>
    </submittedName>
</protein>
<dbReference type="GeneID" id="63777184"/>
<keyword evidence="3" id="KW-1185">Reference proteome</keyword>
<keyword evidence="1" id="KW-1133">Transmembrane helix</keyword>
<keyword evidence="1" id="KW-0812">Transmembrane</keyword>
<reference evidence="2 3" key="1">
    <citation type="submission" date="2016-07" db="EMBL/GenBank/DDBJ databases">
        <title>Pervasive Adenine N6-methylation of Active Genes in Fungi.</title>
        <authorList>
            <consortium name="DOE Joint Genome Institute"/>
            <person name="Mondo S.J."/>
            <person name="Dannebaum R.O."/>
            <person name="Kuo R.C."/>
            <person name="Labutti K."/>
            <person name="Haridas S."/>
            <person name="Kuo A."/>
            <person name="Salamov A."/>
            <person name="Ahrendt S.R."/>
            <person name="Lipzen A."/>
            <person name="Sullivan W."/>
            <person name="Andreopoulos W.B."/>
            <person name="Clum A."/>
            <person name="Lindquist E."/>
            <person name="Daum C."/>
            <person name="Ramamoorthy G.K."/>
            <person name="Gryganskyi A."/>
            <person name="Culley D."/>
            <person name="Magnuson J.K."/>
            <person name="James T.Y."/>
            <person name="O'Malley M.A."/>
            <person name="Stajich J.E."/>
            <person name="Spatafora J.W."/>
            <person name="Visel A."/>
            <person name="Grigoriev I.V."/>
        </authorList>
    </citation>
    <scope>NUCLEOTIDE SEQUENCE [LARGE SCALE GENOMIC DNA]</scope>
    <source>
        <strain evidence="2 3">CBS 129021</strain>
    </source>
</reference>
<feature type="transmembrane region" description="Helical" evidence="1">
    <location>
        <begin position="55"/>
        <end position="77"/>
    </location>
</feature>
<evidence type="ECO:0000256" key="1">
    <source>
        <dbReference type="SAM" id="Phobius"/>
    </source>
</evidence>
<keyword evidence="1" id="KW-0472">Membrane</keyword>
<sequence length="181" mass="19286">MDGRLGLGFSRLSPTGRRRRKVDLGAVLPGVNVALRHLPGVVVLVRRPNPDPVRVVAVVAAGAILDIQVLLLGVFSLTSERHASRQRGAPLGCVCAECVQFRSQASGFGLFLLPHSLPSLFFHFLIADPEFGASIVLKCSGFFRVAKGLLGFVRLNSRGCVVSGAIFADCRIGFSALHIGI</sequence>
<dbReference type="Proteomes" id="UP000193689">
    <property type="component" value="Unassembled WGS sequence"/>
</dbReference>
<proteinExistence type="predicted"/>
<dbReference type="RefSeq" id="XP_040712162.1">
    <property type="nucleotide sequence ID" value="XM_040860972.1"/>
</dbReference>
<accession>A0A1Y2DK12</accession>
<dbReference type="AlphaFoldDB" id="A0A1Y2DK12"/>
<evidence type="ECO:0000313" key="3">
    <source>
        <dbReference type="Proteomes" id="UP000193689"/>
    </source>
</evidence>
<name>A0A1Y2DK12_9PEZI</name>
<dbReference type="InParanoid" id="A0A1Y2DK12"/>